<evidence type="ECO:0000256" key="4">
    <source>
        <dbReference type="SAM" id="SignalP"/>
    </source>
</evidence>
<dbReference type="Proteomes" id="UP001321492">
    <property type="component" value="Unassembled WGS sequence"/>
</dbReference>
<dbReference type="InterPro" id="IPR009003">
    <property type="entry name" value="Peptidase_S1_PA"/>
</dbReference>
<evidence type="ECO:0000259" key="5">
    <source>
        <dbReference type="PROSITE" id="PS50240"/>
    </source>
</evidence>
<evidence type="ECO:0000256" key="1">
    <source>
        <dbReference type="ARBA" id="ARBA00007664"/>
    </source>
</evidence>
<dbReference type="Pfam" id="PF00089">
    <property type="entry name" value="Trypsin"/>
    <property type="match status" value="1"/>
</dbReference>
<gene>
    <name evidence="6" type="ORF">QNA08_12375</name>
</gene>
<dbReference type="Gene3D" id="2.40.10.10">
    <property type="entry name" value="Trypsin-like serine proteases"/>
    <property type="match status" value="2"/>
</dbReference>
<dbReference type="InterPro" id="IPR001314">
    <property type="entry name" value="Peptidase_S1A"/>
</dbReference>
<evidence type="ECO:0000313" key="7">
    <source>
        <dbReference type="Proteomes" id="UP001321492"/>
    </source>
</evidence>
<reference evidence="6 7" key="1">
    <citation type="submission" date="2023-05" db="EMBL/GenBank/DDBJ databases">
        <title>Chelatococcus sp. nov., a moderately thermophilic bacterium isolated from hot spring microbial mat.</title>
        <authorList>
            <person name="Hu C.-J."/>
            <person name="Li W.-J."/>
        </authorList>
    </citation>
    <scope>NUCLEOTIDE SEQUENCE [LARGE SCALE GENOMIC DNA]</scope>
    <source>
        <strain evidence="6 7">SYSU G07232</strain>
    </source>
</reference>
<comment type="similarity">
    <text evidence="1">Belongs to the peptidase S1 family.</text>
</comment>
<feature type="chain" id="PRO_5045526591" evidence="4">
    <location>
        <begin position="23"/>
        <end position="253"/>
    </location>
</feature>
<protein>
    <submittedName>
        <fullName evidence="6">Trypsin-like serine protease</fullName>
        <ecNumber evidence="6">3.4.21.-</ecNumber>
    </submittedName>
</protein>
<keyword evidence="3" id="KW-0720">Serine protease</keyword>
<keyword evidence="3 6" id="KW-0378">Hydrolase</keyword>
<dbReference type="EMBL" id="JASJEV010000007">
    <property type="protein sequence ID" value="MDJ1159032.1"/>
    <property type="molecule type" value="Genomic_DNA"/>
</dbReference>
<name>A0ABT7AI20_9HYPH</name>
<dbReference type="GO" id="GO:0016787">
    <property type="term" value="F:hydrolase activity"/>
    <property type="evidence" value="ECO:0007669"/>
    <property type="project" value="UniProtKB-KW"/>
</dbReference>
<keyword evidence="3" id="KW-0645">Protease</keyword>
<dbReference type="InterPro" id="IPR043504">
    <property type="entry name" value="Peptidase_S1_PA_chymotrypsin"/>
</dbReference>
<keyword evidence="4" id="KW-0732">Signal</keyword>
<keyword evidence="7" id="KW-1185">Reference proteome</keyword>
<comment type="caution">
    <text evidence="6">The sequence shown here is derived from an EMBL/GenBank/DDBJ whole genome shotgun (WGS) entry which is preliminary data.</text>
</comment>
<dbReference type="RefSeq" id="WP_283741026.1">
    <property type="nucleotide sequence ID" value="NZ_JASJEV010000007.1"/>
</dbReference>
<dbReference type="PRINTS" id="PR00722">
    <property type="entry name" value="CHYMOTRYPSIN"/>
</dbReference>
<evidence type="ECO:0000256" key="2">
    <source>
        <dbReference type="ARBA" id="ARBA00023157"/>
    </source>
</evidence>
<dbReference type="PANTHER" id="PTHR24276:SF98">
    <property type="entry name" value="FI18310P1-RELATED"/>
    <property type="match status" value="1"/>
</dbReference>
<dbReference type="InterPro" id="IPR001254">
    <property type="entry name" value="Trypsin_dom"/>
</dbReference>
<dbReference type="PANTHER" id="PTHR24276">
    <property type="entry name" value="POLYSERASE-RELATED"/>
    <property type="match status" value="1"/>
</dbReference>
<organism evidence="6 7">
    <name type="scientific">Chelatococcus albus</name>
    <dbReference type="NCBI Taxonomy" id="3047466"/>
    <lineage>
        <taxon>Bacteria</taxon>
        <taxon>Pseudomonadati</taxon>
        <taxon>Pseudomonadota</taxon>
        <taxon>Alphaproteobacteria</taxon>
        <taxon>Hyphomicrobiales</taxon>
        <taxon>Chelatococcaceae</taxon>
        <taxon>Chelatococcus</taxon>
    </lineage>
</organism>
<dbReference type="PROSITE" id="PS50240">
    <property type="entry name" value="TRYPSIN_DOM"/>
    <property type="match status" value="1"/>
</dbReference>
<dbReference type="SMART" id="SM00020">
    <property type="entry name" value="Tryp_SPc"/>
    <property type="match status" value="1"/>
</dbReference>
<feature type="domain" description="Peptidase S1" evidence="5">
    <location>
        <begin position="23"/>
        <end position="243"/>
    </location>
</feature>
<dbReference type="EC" id="3.4.21.-" evidence="6"/>
<dbReference type="InterPro" id="IPR050430">
    <property type="entry name" value="Peptidase_S1"/>
</dbReference>
<dbReference type="SUPFAM" id="SSF50494">
    <property type="entry name" value="Trypsin-like serine proteases"/>
    <property type="match status" value="1"/>
</dbReference>
<dbReference type="PROSITE" id="PS00134">
    <property type="entry name" value="TRYPSIN_HIS"/>
    <property type="match status" value="1"/>
</dbReference>
<dbReference type="PROSITE" id="PS00135">
    <property type="entry name" value="TRYPSIN_SER"/>
    <property type="match status" value="1"/>
</dbReference>
<keyword evidence="2" id="KW-1015">Disulfide bond</keyword>
<accession>A0ABT7AI20</accession>
<evidence type="ECO:0000313" key="6">
    <source>
        <dbReference type="EMBL" id="MDJ1159032.1"/>
    </source>
</evidence>
<feature type="signal peptide" evidence="4">
    <location>
        <begin position="1"/>
        <end position="22"/>
    </location>
</feature>
<dbReference type="InterPro" id="IPR033116">
    <property type="entry name" value="TRYPSIN_SER"/>
</dbReference>
<proteinExistence type="inferred from homology"/>
<dbReference type="InterPro" id="IPR018114">
    <property type="entry name" value="TRYPSIN_HIS"/>
</dbReference>
<sequence length="253" mass="25612">MVRSLRVAATALVTLAAVPAGAVVGGREGGAWERSAVMVLGSRGNVCSGVVLAADVVLTAAHCVKNAPEHRIHFRSAAGEPVLVTTAGIAVHPGYRAEAVARRERSVDIALVRLAEPLPDSFAPARLSAAAPPAAGTRLALGGYGVAREDEPRSSGTFRTADLAAVEPYGRGAILVWLADPAGLGKRPGAGACEGDSGGPIADGGSIVAVTSWSTGAGKATCGLLTQGIALGPQRAWIDATLARWGRMAQWGE</sequence>
<evidence type="ECO:0000256" key="3">
    <source>
        <dbReference type="RuleBase" id="RU363034"/>
    </source>
</evidence>